<keyword evidence="10" id="KW-1185">Reference proteome</keyword>
<dbReference type="NCBIfam" id="NF007015">
    <property type="entry name" value="PRK09480.1"/>
    <property type="match status" value="1"/>
</dbReference>
<dbReference type="HAMAP" id="MF_01839">
    <property type="entry name" value="NO_factor_SlmA"/>
    <property type="match status" value="1"/>
</dbReference>
<dbReference type="PANTHER" id="PTHR30055:SF183">
    <property type="entry name" value="NUCLEOID OCCLUSION FACTOR SLMA"/>
    <property type="match status" value="1"/>
</dbReference>
<dbReference type="InterPro" id="IPR009057">
    <property type="entry name" value="Homeodomain-like_sf"/>
</dbReference>
<sequence length="204" mass="23453">MAQAEDKLSRRDQILQALVHMLETQPGARITTANLAKEVGVSEAALYRHFPSKAKMFEGLISFIEETIFSRINLILQDIDSAEARCQHTLMLVLTFAERNPGMCRLLSGDALSGETERLRQRIQQFFERLETQFRQIIREAELREDKLPQHTASALANLLTAVVEGKIRQFVRTEFALKPTAYWDEQWLVLQSQLLRTKQIPTN</sequence>
<comment type="subcellular location">
    <subcellularLocation>
        <location evidence="6">Cytoplasm</location>
        <location evidence="6">Nucleoid</location>
    </subcellularLocation>
</comment>
<dbReference type="EMBL" id="JBBKTX010000011">
    <property type="protein sequence ID" value="MFK4752763.1"/>
    <property type="molecule type" value="Genomic_DNA"/>
</dbReference>
<keyword evidence="3" id="KW-0175">Coiled coil</keyword>
<gene>
    <name evidence="6 9" type="primary">slmA</name>
    <name evidence="9" type="ORF">WG929_10125</name>
</gene>
<dbReference type="RefSeq" id="WP_369855911.1">
    <property type="nucleotide sequence ID" value="NZ_JBBKTX010000011.1"/>
</dbReference>
<protein>
    <recommendedName>
        <fullName evidence="6">Nucleoid occlusion factor SlmA</fullName>
    </recommendedName>
</protein>
<evidence type="ECO:0000256" key="5">
    <source>
        <dbReference type="ARBA" id="ARBA00023306"/>
    </source>
</evidence>
<dbReference type="InterPro" id="IPR050109">
    <property type="entry name" value="HTH-type_TetR-like_transc_reg"/>
</dbReference>
<dbReference type="SUPFAM" id="SSF48498">
    <property type="entry name" value="Tetracyclin repressor-like, C-terminal domain"/>
    <property type="match status" value="1"/>
</dbReference>
<name>A0ABW8NIH3_9GAMM</name>
<feature type="domain" description="HTH tetR-type" evidence="8">
    <location>
        <begin position="8"/>
        <end position="68"/>
    </location>
</feature>
<evidence type="ECO:0000313" key="10">
    <source>
        <dbReference type="Proteomes" id="UP001620597"/>
    </source>
</evidence>
<dbReference type="InterPro" id="IPR001647">
    <property type="entry name" value="HTH_TetR"/>
</dbReference>
<comment type="similarity">
    <text evidence="6">Belongs to the nucleoid occlusion factor SlmA family.</text>
</comment>
<comment type="subunit">
    <text evidence="6">Homodimer. Interacts with FtsZ.</text>
</comment>
<evidence type="ECO:0000256" key="4">
    <source>
        <dbReference type="ARBA" id="ARBA00023125"/>
    </source>
</evidence>
<evidence type="ECO:0000256" key="6">
    <source>
        <dbReference type="HAMAP-Rule" id="MF_01839"/>
    </source>
</evidence>
<dbReference type="PANTHER" id="PTHR30055">
    <property type="entry name" value="HTH-TYPE TRANSCRIPTIONAL REGULATOR RUTR"/>
    <property type="match status" value="1"/>
</dbReference>
<comment type="function">
    <text evidence="6">Required for nucleoid occlusion (NO) phenomenon, which prevents Z-ring formation and cell division over the nucleoid. Acts as a DNA-associated cell division inhibitor that binds simultaneously chromosomal DNA and FtsZ, and disrupts the assembly of FtsZ polymers. SlmA-DNA-binding sequences (SBS) are dispersed on non-Ter regions of the chromosome, preventing FtsZ polymerization at these regions.</text>
</comment>
<comment type="caution">
    <text evidence="9">The sequence shown here is derived from an EMBL/GenBank/DDBJ whole genome shotgun (WGS) entry which is preliminary data.</text>
</comment>
<feature type="DNA-binding region" description="H-T-H motif" evidence="7">
    <location>
        <begin position="31"/>
        <end position="50"/>
    </location>
</feature>
<keyword evidence="2 6" id="KW-0132">Cell division</keyword>
<evidence type="ECO:0000259" key="8">
    <source>
        <dbReference type="PROSITE" id="PS50977"/>
    </source>
</evidence>
<evidence type="ECO:0000256" key="1">
    <source>
        <dbReference type="ARBA" id="ARBA00022490"/>
    </source>
</evidence>
<proteinExistence type="inferred from homology"/>
<dbReference type="Pfam" id="PF00440">
    <property type="entry name" value="TetR_N"/>
    <property type="match status" value="1"/>
</dbReference>
<evidence type="ECO:0000313" key="9">
    <source>
        <dbReference type="EMBL" id="MFK4752763.1"/>
    </source>
</evidence>
<accession>A0ABW8NIH3</accession>
<dbReference type="InterPro" id="IPR036271">
    <property type="entry name" value="Tet_transcr_reg_TetR-rel_C_sf"/>
</dbReference>
<dbReference type="Pfam" id="PF22276">
    <property type="entry name" value="SlmA-like_C"/>
    <property type="match status" value="1"/>
</dbReference>
<dbReference type="SUPFAM" id="SSF46689">
    <property type="entry name" value="Homeodomain-like"/>
    <property type="match status" value="1"/>
</dbReference>
<dbReference type="Gene3D" id="1.10.357.10">
    <property type="entry name" value="Tetracycline Repressor, domain 2"/>
    <property type="match status" value="1"/>
</dbReference>
<dbReference type="InterPro" id="IPR023769">
    <property type="entry name" value="NO_SlmA"/>
</dbReference>
<dbReference type="InterPro" id="IPR054580">
    <property type="entry name" value="SlmA-like_C"/>
</dbReference>
<evidence type="ECO:0000256" key="2">
    <source>
        <dbReference type="ARBA" id="ARBA00022618"/>
    </source>
</evidence>
<keyword evidence="4 6" id="KW-0238">DNA-binding</keyword>
<evidence type="ECO:0000256" key="3">
    <source>
        <dbReference type="ARBA" id="ARBA00023054"/>
    </source>
</evidence>
<keyword evidence="1 6" id="KW-0963">Cytoplasm</keyword>
<reference evidence="9 10" key="1">
    <citation type="submission" date="2024-03" db="EMBL/GenBank/DDBJ databases">
        <title>High-quality draft genome sequence of Oceanobacter sp. wDCs-4.</title>
        <authorList>
            <person name="Dong C."/>
        </authorList>
    </citation>
    <scope>NUCLEOTIDE SEQUENCE [LARGE SCALE GENOMIC DNA]</scope>
    <source>
        <strain evidence="10">wDCs-4</strain>
    </source>
</reference>
<evidence type="ECO:0000256" key="7">
    <source>
        <dbReference type="PROSITE-ProRule" id="PRU00335"/>
    </source>
</evidence>
<dbReference type="PROSITE" id="PS50977">
    <property type="entry name" value="HTH_TETR_2"/>
    <property type="match status" value="1"/>
</dbReference>
<organism evidence="9 10">
    <name type="scientific">Oceanobacter antarcticus</name>
    <dbReference type="NCBI Taxonomy" id="3133425"/>
    <lineage>
        <taxon>Bacteria</taxon>
        <taxon>Pseudomonadati</taxon>
        <taxon>Pseudomonadota</taxon>
        <taxon>Gammaproteobacteria</taxon>
        <taxon>Oceanospirillales</taxon>
        <taxon>Oceanospirillaceae</taxon>
        <taxon>Oceanobacter</taxon>
    </lineage>
</organism>
<keyword evidence="5 6" id="KW-0131">Cell cycle</keyword>
<dbReference type="Proteomes" id="UP001620597">
    <property type="component" value="Unassembled WGS sequence"/>
</dbReference>